<dbReference type="AlphaFoldDB" id="A0A0M2PV43"/>
<dbReference type="Proteomes" id="UP000034681">
    <property type="component" value="Unassembled WGS sequence"/>
</dbReference>
<reference evidence="1" key="1">
    <citation type="submission" date="2012-04" db="EMBL/GenBank/DDBJ databases">
        <authorList>
            <person name="Borisov I.G."/>
            <person name="Ivanikova N.V."/>
            <person name="Pinevich A.V."/>
        </authorList>
    </citation>
    <scope>NUCLEOTIDE SEQUENCE</scope>
    <source>
        <strain evidence="1">CALU 1027</strain>
    </source>
</reference>
<dbReference type="EMBL" id="AJTX02000006">
    <property type="protein sequence ID" value="KKI98962.1"/>
    <property type="molecule type" value="Genomic_DNA"/>
</dbReference>
<keyword evidence="2" id="KW-1185">Reference proteome</keyword>
<evidence type="ECO:0000313" key="2">
    <source>
        <dbReference type="Proteomes" id="UP000034681"/>
    </source>
</evidence>
<evidence type="ECO:0000313" key="1">
    <source>
        <dbReference type="EMBL" id="KKI98962.1"/>
    </source>
</evidence>
<name>A0A0M2PV43_PROHO</name>
<sequence>MKIANRRFLLDTFLKSMAFQVNLVLKSVLQEANRASNMFVTSIQRKLEPIVKERIKLRSVSWFLLMLIQIRYSHDYKN</sequence>
<gene>
    <name evidence="1" type="ORF">PROH_14145</name>
</gene>
<accession>A0A0M2PV43</accession>
<proteinExistence type="predicted"/>
<organism evidence="1 2">
    <name type="scientific">Prochlorothrix hollandica PCC 9006 = CALU 1027</name>
    <dbReference type="NCBI Taxonomy" id="317619"/>
    <lineage>
        <taxon>Bacteria</taxon>
        <taxon>Bacillati</taxon>
        <taxon>Cyanobacteriota</taxon>
        <taxon>Cyanophyceae</taxon>
        <taxon>Prochlorotrichales</taxon>
        <taxon>Prochlorotrichaceae</taxon>
        <taxon>Prochlorothrix</taxon>
    </lineage>
</organism>
<comment type="caution">
    <text evidence="1">The sequence shown here is derived from an EMBL/GenBank/DDBJ whole genome shotgun (WGS) entry which is preliminary data.</text>
</comment>
<protein>
    <submittedName>
        <fullName evidence="1">Uncharacterized protein</fullName>
    </submittedName>
</protein>